<gene>
    <name evidence="2" type="ORF">POVCU1_048990</name>
    <name evidence="1" type="ORF">POVCU2_0059870</name>
</gene>
<dbReference type="EMBL" id="FLQV01000963">
    <property type="protein sequence ID" value="SBS98820.1"/>
    <property type="molecule type" value="Genomic_DNA"/>
</dbReference>
<proteinExistence type="predicted"/>
<dbReference type="AlphaFoldDB" id="A0A1A8X0Q6"/>
<dbReference type="InterPro" id="IPR008780">
    <property type="entry name" value="Plasmodium_Vir"/>
</dbReference>
<accession>A0A1A8X0Q6</accession>
<evidence type="ECO:0000313" key="1">
    <source>
        <dbReference type="EMBL" id="SBS90161.1"/>
    </source>
</evidence>
<evidence type="ECO:0000313" key="4">
    <source>
        <dbReference type="Proteomes" id="UP000078560"/>
    </source>
</evidence>
<name>A0A1A8X0Q6_PLAOA</name>
<dbReference type="EMBL" id="FLQU01000897">
    <property type="protein sequence ID" value="SBS90161.1"/>
    <property type="molecule type" value="Genomic_DNA"/>
</dbReference>
<dbReference type="Proteomes" id="UP000078546">
    <property type="component" value="Unassembled WGS sequence"/>
</dbReference>
<dbReference type="VEuPathDB" id="PlasmoDB:PocGH01_00164700"/>
<dbReference type="Pfam" id="PF05795">
    <property type="entry name" value="Plasmodium_Vir"/>
    <property type="match status" value="1"/>
</dbReference>
<evidence type="ECO:0000313" key="2">
    <source>
        <dbReference type="EMBL" id="SBS98820.1"/>
    </source>
</evidence>
<sequence length="336" mass="39151">MEENINVSDLPSVKFIQELKDRINYNILDKYVNVKPTEGEMNTWVTDFKTNSEKYLLDTKEQFSINNDKRCIDFYYILYDIIQKIYSFKKESLLEVTSWATYIKDWRDNYFTTNMKFNCNKGILYYDADVKALYDYCEDSNFIKEKLIDIQRSSNCKSIIDNMSVRKGNIINKLNIIKRQSGLSVIPDISCNTDNIDNLLPHIECSFMYKSPSMRSDLGEITAPVESEALKNQSLPYSDEFLHGEQKQLSTLPEKGTNNAVRLLPIPFLGILFTAYLLYKFTPIGTKLHAYIRTKRNIPINQNVESTNQLLSNTTNSKDMYSDSMLYNMSYQNLQN</sequence>
<reference evidence="2" key="2">
    <citation type="submission" date="2016-05" db="EMBL/GenBank/DDBJ databases">
        <authorList>
            <person name="Lavstsen T."/>
            <person name="Jespersen J.S."/>
        </authorList>
    </citation>
    <scope>NUCLEOTIDE SEQUENCE [LARGE SCALE GENOMIC DNA]</scope>
</reference>
<reference evidence="3 4" key="1">
    <citation type="submission" date="2016-05" db="EMBL/GenBank/DDBJ databases">
        <authorList>
            <person name="Naeem Raeece"/>
        </authorList>
    </citation>
    <scope>NUCLEOTIDE SEQUENCE [LARGE SCALE GENOMIC DNA]</scope>
</reference>
<dbReference type="Proteomes" id="UP000078560">
    <property type="component" value="Unassembled WGS sequence"/>
</dbReference>
<protein>
    <submittedName>
        <fullName evidence="2">PIR Superfamily Protein</fullName>
    </submittedName>
</protein>
<evidence type="ECO:0000313" key="3">
    <source>
        <dbReference type="Proteomes" id="UP000078546"/>
    </source>
</evidence>
<organism evidence="2 3">
    <name type="scientific">Plasmodium ovale curtisi</name>
    <dbReference type="NCBI Taxonomy" id="864141"/>
    <lineage>
        <taxon>Eukaryota</taxon>
        <taxon>Sar</taxon>
        <taxon>Alveolata</taxon>
        <taxon>Apicomplexa</taxon>
        <taxon>Aconoidasida</taxon>
        <taxon>Haemosporida</taxon>
        <taxon>Plasmodiidae</taxon>
        <taxon>Plasmodium</taxon>
        <taxon>Plasmodium (Plasmodium)</taxon>
    </lineage>
</organism>